<evidence type="ECO:0000256" key="2">
    <source>
        <dbReference type="SAM" id="MobiDB-lite"/>
    </source>
</evidence>
<dbReference type="Pfam" id="PF01484">
    <property type="entry name" value="Col_cuticle_N"/>
    <property type="match status" value="1"/>
</dbReference>
<organism evidence="7">
    <name type="scientific">Haemonchus placei</name>
    <name type="common">Barber's pole worm</name>
    <dbReference type="NCBI Taxonomy" id="6290"/>
    <lineage>
        <taxon>Eukaryota</taxon>
        <taxon>Metazoa</taxon>
        <taxon>Ecdysozoa</taxon>
        <taxon>Nematoda</taxon>
        <taxon>Chromadorea</taxon>
        <taxon>Rhabditida</taxon>
        <taxon>Rhabditina</taxon>
        <taxon>Rhabditomorpha</taxon>
        <taxon>Strongyloidea</taxon>
        <taxon>Trichostrongylidae</taxon>
        <taxon>Haemonchus</taxon>
    </lineage>
</organism>
<dbReference type="PANTHER" id="PTHR24637:SF420">
    <property type="entry name" value="NEMATODE CUTICLE COLLAGEN N-TERMINAL DOMAIN-CONTAINING PROTEIN"/>
    <property type="match status" value="1"/>
</dbReference>
<keyword evidence="6" id="KW-1185">Reference proteome</keyword>
<dbReference type="Proteomes" id="UP000268014">
    <property type="component" value="Unassembled WGS sequence"/>
</dbReference>
<dbReference type="STRING" id="6290.A0A0N4VZI4"/>
<keyword evidence="3" id="KW-0472">Membrane</keyword>
<evidence type="ECO:0000259" key="4">
    <source>
        <dbReference type="SMART" id="SM01088"/>
    </source>
</evidence>
<evidence type="ECO:0000313" key="7">
    <source>
        <dbReference type="WBParaSite" id="HPLM_0000270601-mRNA-1"/>
    </source>
</evidence>
<feature type="compositionally biased region" description="Pro residues" evidence="2">
    <location>
        <begin position="141"/>
        <end position="151"/>
    </location>
</feature>
<reference evidence="5 6" key="2">
    <citation type="submission" date="2018-11" db="EMBL/GenBank/DDBJ databases">
        <authorList>
            <consortium name="Pathogen Informatics"/>
        </authorList>
    </citation>
    <scope>NUCLEOTIDE SEQUENCE [LARGE SCALE GENOMIC DNA]</scope>
    <source>
        <strain evidence="5 6">MHpl1</strain>
    </source>
</reference>
<dbReference type="PANTHER" id="PTHR24637">
    <property type="entry name" value="COLLAGEN"/>
    <property type="match status" value="1"/>
</dbReference>
<dbReference type="OrthoDB" id="5983381at2759"/>
<dbReference type="EMBL" id="UZAF01006311">
    <property type="protein sequence ID" value="VDO16365.1"/>
    <property type="molecule type" value="Genomic_DNA"/>
</dbReference>
<evidence type="ECO:0000313" key="6">
    <source>
        <dbReference type="Proteomes" id="UP000268014"/>
    </source>
</evidence>
<dbReference type="InterPro" id="IPR002486">
    <property type="entry name" value="Col_cuticle_N"/>
</dbReference>
<dbReference type="SMART" id="SM01088">
    <property type="entry name" value="Col_cuticle_N"/>
    <property type="match status" value="1"/>
</dbReference>
<feature type="domain" description="Nematode cuticle collagen N-terminal" evidence="4">
    <location>
        <begin position="9"/>
        <end position="61"/>
    </location>
</feature>
<dbReference type="GO" id="GO:0042302">
    <property type="term" value="F:structural constituent of cuticle"/>
    <property type="evidence" value="ECO:0007669"/>
    <property type="project" value="InterPro"/>
</dbReference>
<proteinExistence type="predicted"/>
<keyword evidence="1" id="KW-0677">Repeat</keyword>
<evidence type="ECO:0000256" key="3">
    <source>
        <dbReference type="SAM" id="Phobius"/>
    </source>
</evidence>
<accession>A0A0N4VZI4</accession>
<keyword evidence="3" id="KW-0812">Transmembrane</keyword>
<dbReference type="AlphaFoldDB" id="A0A0N4VZI4"/>
<feature type="transmembrane region" description="Helical" evidence="3">
    <location>
        <begin position="12"/>
        <end position="34"/>
    </location>
</feature>
<name>A0A0N4VZI4_HAEPC</name>
<reference evidence="7" key="1">
    <citation type="submission" date="2017-02" db="UniProtKB">
        <authorList>
            <consortium name="WormBaseParasite"/>
        </authorList>
    </citation>
    <scope>IDENTIFICATION</scope>
</reference>
<dbReference type="WBParaSite" id="HPLM_0000270601-mRNA-1">
    <property type="protein sequence ID" value="HPLM_0000270601-mRNA-1"/>
    <property type="gene ID" value="HPLM_0000270601"/>
</dbReference>
<feature type="compositionally biased region" description="Low complexity" evidence="2">
    <location>
        <begin position="114"/>
        <end position="124"/>
    </location>
</feature>
<gene>
    <name evidence="5" type="ORF">HPLM_LOCUS2702</name>
</gene>
<feature type="region of interest" description="Disordered" evidence="2">
    <location>
        <begin position="99"/>
        <end position="162"/>
    </location>
</feature>
<keyword evidence="3" id="KW-1133">Transmembrane helix</keyword>
<evidence type="ECO:0000256" key="1">
    <source>
        <dbReference type="ARBA" id="ARBA00022737"/>
    </source>
</evidence>
<protein>
    <submittedName>
        <fullName evidence="7">Col_cuticle_N domain-containing protein</fullName>
    </submittedName>
</protein>
<evidence type="ECO:0000313" key="5">
    <source>
        <dbReference type="EMBL" id="VDO16365.1"/>
    </source>
</evidence>
<dbReference type="OMA" id="KYSCSEF"/>
<sequence length="174" mass="18323">MDWVPSSRLATFSASVLSTVSIISVIIGLPMMHMHIQKLTSEMMSEVELCKSESRDIWKQMTFTKPSDIRTKRQTPYGNYGGVPAGSCCACTQGMPGPRGPAGEAGQPGVDGFPGRNGPNGRNGKYLPAPPPGTNACQKCPPGPPGPPGMPGPKGAPGSFSRSTLLHKYSCSEF</sequence>